<protein>
    <submittedName>
        <fullName evidence="7">MBL fold metallo-hydrolase</fullName>
    </submittedName>
</protein>
<dbReference type="InterPro" id="IPR001279">
    <property type="entry name" value="Metallo-B-lactamas"/>
</dbReference>
<evidence type="ECO:0000256" key="1">
    <source>
        <dbReference type="ARBA" id="ARBA00001947"/>
    </source>
</evidence>
<dbReference type="Gene3D" id="3.60.15.10">
    <property type="entry name" value="Ribonuclease Z/Hydroxyacylglutathione hydrolase-like"/>
    <property type="match status" value="1"/>
</dbReference>
<dbReference type="SMART" id="SM00849">
    <property type="entry name" value="Lactamase_B"/>
    <property type="match status" value="1"/>
</dbReference>
<dbReference type="GO" id="GO:0046872">
    <property type="term" value="F:metal ion binding"/>
    <property type="evidence" value="ECO:0007669"/>
    <property type="project" value="UniProtKB-KW"/>
</dbReference>
<evidence type="ECO:0000259" key="6">
    <source>
        <dbReference type="SMART" id="SM00849"/>
    </source>
</evidence>
<proteinExistence type="inferred from homology"/>
<gene>
    <name evidence="7" type="ORF">H4075_18210</name>
</gene>
<feature type="domain" description="Metallo-beta-lactamase" evidence="6">
    <location>
        <begin position="33"/>
        <end position="252"/>
    </location>
</feature>
<evidence type="ECO:0000256" key="3">
    <source>
        <dbReference type="ARBA" id="ARBA00022723"/>
    </source>
</evidence>
<comment type="similarity">
    <text evidence="2">Belongs to the metallo-beta-lactamase superfamily.</text>
</comment>
<dbReference type="Pfam" id="PF00753">
    <property type="entry name" value="Lactamase_B"/>
    <property type="match status" value="1"/>
</dbReference>
<dbReference type="InterPro" id="IPR036866">
    <property type="entry name" value="RibonucZ/Hydroxyglut_hydro"/>
</dbReference>
<accession>A0A7G5XET3</accession>
<keyword evidence="8" id="KW-1185">Reference proteome</keyword>
<organism evidence="7 8">
    <name type="scientific">Lacibacter sediminis</name>
    <dbReference type="NCBI Taxonomy" id="2760713"/>
    <lineage>
        <taxon>Bacteria</taxon>
        <taxon>Pseudomonadati</taxon>
        <taxon>Bacteroidota</taxon>
        <taxon>Chitinophagia</taxon>
        <taxon>Chitinophagales</taxon>
        <taxon>Chitinophagaceae</taxon>
        <taxon>Lacibacter</taxon>
    </lineage>
</organism>
<comment type="cofactor">
    <cofactor evidence="1">
        <name>Zn(2+)</name>
        <dbReference type="ChEBI" id="CHEBI:29105"/>
    </cofactor>
</comment>
<name>A0A7G5XET3_9BACT</name>
<dbReference type="EMBL" id="CP060007">
    <property type="protein sequence ID" value="QNA43986.1"/>
    <property type="molecule type" value="Genomic_DNA"/>
</dbReference>
<dbReference type="PANTHER" id="PTHR42978:SF2">
    <property type="entry name" value="102 KBASES UNSTABLE REGION: FROM 1 TO 119443"/>
    <property type="match status" value="1"/>
</dbReference>
<dbReference type="RefSeq" id="WP_182802248.1">
    <property type="nucleotide sequence ID" value="NZ_CP060007.1"/>
</dbReference>
<dbReference type="KEGG" id="lacs:H4075_18210"/>
<dbReference type="CDD" id="cd07730">
    <property type="entry name" value="metallo-hydrolase-like_MBL-fold"/>
    <property type="match status" value="1"/>
</dbReference>
<keyword evidence="3" id="KW-0479">Metal-binding</keyword>
<keyword evidence="5" id="KW-0862">Zinc</keyword>
<dbReference type="GO" id="GO:0016787">
    <property type="term" value="F:hydrolase activity"/>
    <property type="evidence" value="ECO:0007669"/>
    <property type="project" value="UniProtKB-KW"/>
</dbReference>
<dbReference type="InterPro" id="IPR051013">
    <property type="entry name" value="MBL_superfamily_lactonases"/>
</dbReference>
<reference evidence="8" key="1">
    <citation type="submission" date="2020-08" db="EMBL/GenBank/DDBJ databases">
        <title>Lacibacter sp. S13-6-6 genome sequencing.</title>
        <authorList>
            <person name="Jin L."/>
        </authorList>
    </citation>
    <scope>NUCLEOTIDE SEQUENCE [LARGE SCALE GENOMIC DNA]</scope>
    <source>
        <strain evidence="8">S13-6-6</strain>
    </source>
</reference>
<evidence type="ECO:0000313" key="7">
    <source>
        <dbReference type="EMBL" id="QNA43986.1"/>
    </source>
</evidence>
<dbReference type="SUPFAM" id="SSF56281">
    <property type="entry name" value="Metallo-hydrolase/oxidoreductase"/>
    <property type="match status" value="1"/>
</dbReference>
<keyword evidence="4" id="KW-0378">Hydrolase</keyword>
<evidence type="ECO:0000313" key="8">
    <source>
        <dbReference type="Proteomes" id="UP000515344"/>
    </source>
</evidence>
<evidence type="ECO:0000256" key="2">
    <source>
        <dbReference type="ARBA" id="ARBA00007749"/>
    </source>
</evidence>
<evidence type="ECO:0000256" key="4">
    <source>
        <dbReference type="ARBA" id="ARBA00022801"/>
    </source>
</evidence>
<evidence type="ECO:0000256" key="5">
    <source>
        <dbReference type="ARBA" id="ARBA00022833"/>
    </source>
</evidence>
<sequence length="282" mass="32590">MNELQLYLNYAGYCEASEHHAIRNGRKQTIKFHALFGLIRHPAKGWILFDTGYTQRFHEATRNFPNRIYALITKVHISEEDEVKQQLKKFGLTTDDISYVIISHFHADHIGGLKDFTKAIFYCSAAAYSQVKRISTVLGFTKGILKPLLPDDFEDRLRIIEEYASAEDDEIFGRKYDLFNDGYLIIYQLPGHAAGQIGLLLKTNKQTYFLVADACWLKESYKDLILPHPSVRFFFHSWIDYKQSLKKIHTYHQQNPATIIVPTHCSVTTRDLVSQKADITLL</sequence>
<dbReference type="PANTHER" id="PTHR42978">
    <property type="entry name" value="QUORUM-QUENCHING LACTONASE YTNP-RELATED-RELATED"/>
    <property type="match status" value="1"/>
</dbReference>
<dbReference type="Proteomes" id="UP000515344">
    <property type="component" value="Chromosome"/>
</dbReference>
<dbReference type="AlphaFoldDB" id="A0A7G5XET3"/>